<gene>
    <name evidence="5" type="ORF">CH367_12435</name>
</gene>
<dbReference type="SMART" id="SM00342">
    <property type="entry name" value="HTH_ARAC"/>
    <property type="match status" value="1"/>
</dbReference>
<keyword evidence="6" id="KW-1185">Reference proteome</keyword>
<dbReference type="PROSITE" id="PS01124">
    <property type="entry name" value="HTH_ARAC_FAMILY_2"/>
    <property type="match status" value="1"/>
</dbReference>
<dbReference type="EMBL" id="NPDS01000005">
    <property type="protein sequence ID" value="PJZ57082.1"/>
    <property type="molecule type" value="Genomic_DNA"/>
</dbReference>
<dbReference type="Proteomes" id="UP000231879">
    <property type="component" value="Unassembled WGS sequence"/>
</dbReference>
<dbReference type="SUPFAM" id="SSF46689">
    <property type="entry name" value="Homeodomain-like"/>
    <property type="match status" value="1"/>
</dbReference>
<dbReference type="PANTHER" id="PTHR46796">
    <property type="entry name" value="HTH-TYPE TRANSCRIPTIONAL ACTIVATOR RHAS-RELATED"/>
    <property type="match status" value="1"/>
</dbReference>
<accession>A0ABX4NK72</accession>
<keyword evidence="2" id="KW-0238">DNA-binding</keyword>
<evidence type="ECO:0000259" key="4">
    <source>
        <dbReference type="PROSITE" id="PS01124"/>
    </source>
</evidence>
<dbReference type="Pfam" id="PF20240">
    <property type="entry name" value="DUF6597"/>
    <property type="match status" value="1"/>
</dbReference>
<evidence type="ECO:0000256" key="2">
    <source>
        <dbReference type="ARBA" id="ARBA00023125"/>
    </source>
</evidence>
<protein>
    <submittedName>
        <fullName evidence="5">AraC family transcriptional regulator</fullName>
    </submittedName>
</protein>
<keyword evidence="1" id="KW-0805">Transcription regulation</keyword>
<dbReference type="InterPro" id="IPR050204">
    <property type="entry name" value="AraC_XylS_family_regulators"/>
</dbReference>
<evidence type="ECO:0000313" key="5">
    <source>
        <dbReference type="EMBL" id="PJZ57082.1"/>
    </source>
</evidence>
<evidence type="ECO:0000256" key="1">
    <source>
        <dbReference type="ARBA" id="ARBA00023015"/>
    </source>
</evidence>
<sequence length="269" mass="31299">MNEKKDKPRGVLKNTNTQIHSEHARYLPSERLQSLIEHHWTVRWDLRGKEPYLAQTLPHPSIHIVFEKGQSRIQGIIEGKFSHLLEDEGFVWGIKFKPGAFYPFFQKPIRTLTNRSIPIESVFSVDVSKLEHSILSAKDNDQRIEITESILFERLPEIDTNIPWIQEVVQLILDQKEILRAEDVAQKVGVNLRTLQRLFSRYVGVTPKWVIQRYRLHEAAERLENGENVDGSGLALDLGYFDQAHFIKDFKSMIGISPEKYSKNLKFKN</sequence>
<comment type="caution">
    <text evidence="5">The sequence shown here is derived from an EMBL/GenBank/DDBJ whole genome shotgun (WGS) entry which is preliminary data.</text>
</comment>
<proteinExistence type="predicted"/>
<organism evidence="5 6">
    <name type="scientific">Leptospira barantonii</name>
    <dbReference type="NCBI Taxonomy" id="2023184"/>
    <lineage>
        <taxon>Bacteria</taxon>
        <taxon>Pseudomonadati</taxon>
        <taxon>Spirochaetota</taxon>
        <taxon>Spirochaetia</taxon>
        <taxon>Leptospirales</taxon>
        <taxon>Leptospiraceae</taxon>
        <taxon>Leptospira</taxon>
    </lineage>
</organism>
<dbReference type="InterPro" id="IPR046532">
    <property type="entry name" value="DUF6597"/>
</dbReference>
<dbReference type="InterPro" id="IPR018060">
    <property type="entry name" value="HTH_AraC"/>
</dbReference>
<name>A0ABX4NK72_9LEPT</name>
<feature type="domain" description="HTH araC/xylS-type" evidence="4">
    <location>
        <begin position="166"/>
        <end position="264"/>
    </location>
</feature>
<dbReference type="Gene3D" id="1.10.10.60">
    <property type="entry name" value="Homeodomain-like"/>
    <property type="match status" value="1"/>
</dbReference>
<dbReference type="RefSeq" id="WP_100763013.1">
    <property type="nucleotide sequence ID" value="NZ_NPDS01000005.1"/>
</dbReference>
<evidence type="ECO:0000256" key="3">
    <source>
        <dbReference type="ARBA" id="ARBA00023163"/>
    </source>
</evidence>
<reference evidence="5 6" key="1">
    <citation type="submission" date="2017-07" db="EMBL/GenBank/DDBJ databases">
        <title>Leptospira spp. isolated from tropical soils.</title>
        <authorList>
            <person name="Thibeaux R."/>
            <person name="Iraola G."/>
            <person name="Ferres I."/>
            <person name="Bierque E."/>
            <person name="Girault D."/>
            <person name="Soupe-Gilbert M.-E."/>
            <person name="Picardeau M."/>
            <person name="Goarant C."/>
        </authorList>
    </citation>
    <scope>NUCLEOTIDE SEQUENCE [LARGE SCALE GENOMIC DNA]</scope>
    <source>
        <strain evidence="5 6">FH4-C-A1</strain>
    </source>
</reference>
<dbReference type="InterPro" id="IPR009057">
    <property type="entry name" value="Homeodomain-like_sf"/>
</dbReference>
<dbReference type="Pfam" id="PF12833">
    <property type="entry name" value="HTH_18"/>
    <property type="match status" value="1"/>
</dbReference>
<evidence type="ECO:0000313" key="6">
    <source>
        <dbReference type="Proteomes" id="UP000231879"/>
    </source>
</evidence>
<keyword evidence="3" id="KW-0804">Transcription</keyword>